<dbReference type="KEGG" id="csol:105361416"/>
<evidence type="ECO:0000256" key="1">
    <source>
        <dbReference type="SAM" id="Coils"/>
    </source>
</evidence>
<dbReference type="GeneID" id="105361416"/>
<keyword evidence="2" id="KW-1185">Reference proteome</keyword>
<sequence>MSQVYESNFLPNNLLMFKAAISKSFEDISKCVSEEKFLEILTILESKPGVVKRLHKVMENNLFNTLQMDLEVLVKEECMVEGMNKLSHLIEETIIPLNVKVWRPPGDVNLHLRSLDADKIKKECESLEVHINKLEKENEELMNKIAERRGNIQSIQQNMKQLLNMPFKISELENTYKFNQECIEKLNNT</sequence>
<accession>A0AAJ6YF30</accession>
<keyword evidence="1" id="KW-0175">Coiled coil</keyword>
<dbReference type="AlphaFoldDB" id="A0AAJ6YF30"/>
<evidence type="ECO:0000313" key="2">
    <source>
        <dbReference type="Proteomes" id="UP000695007"/>
    </source>
</evidence>
<feature type="coiled-coil region" evidence="1">
    <location>
        <begin position="117"/>
        <end position="189"/>
    </location>
</feature>
<proteinExistence type="predicted"/>
<dbReference type="RefSeq" id="XP_011496893.1">
    <property type="nucleotide sequence ID" value="XM_011498591.1"/>
</dbReference>
<protein>
    <submittedName>
        <fullName evidence="3">Uncharacterized protein LOC105361416</fullName>
    </submittedName>
</protein>
<organism evidence="2 3">
    <name type="scientific">Ceratosolen solmsi marchali</name>
    <dbReference type="NCBI Taxonomy" id="326594"/>
    <lineage>
        <taxon>Eukaryota</taxon>
        <taxon>Metazoa</taxon>
        <taxon>Ecdysozoa</taxon>
        <taxon>Arthropoda</taxon>
        <taxon>Hexapoda</taxon>
        <taxon>Insecta</taxon>
        <taxon>Pterygota</taxon>
        <taxon>Neoptera</taxon>
        <taxon>Endopterygota</taxon>
        <taxon>Hymenoptera</taxon>
        <taxon>Apocrita</taxon>
        <taxon>Proctotrupomorpha</taxon>
        <taxon>Chalcidoidea</taxon>
        <taxon>Agaonidae</taxon>
        <taxon>Agaoninae</taxon>
        <taxon>Ceratosolen</taxon>
    </lineage>
</organism>
<reference evidence="3" key="1">
    <citation type="submission" date="2025-08" db="UniProtKB">
        <authorList>
            <consortium name="RefSeq"/>
        </authorList>
    </citation>
    <scope>IDENTIFICATION</scope>
</reference>
<gene>
    <name evidence="3" type="primary">LOC105361416</name>
</gene>
<evidence type="ECO:0000313" key="3">
    <source>
        <dbReference type="RefSeq" id="XP_011496893.1"/>
    </source>
</evidence>
<name>A0AAJ6YF30_9HYME</name>
<dbReference type="Proteomes" id="UP000695007">
    <property type="component" value="Unplaced"/>
</dbReference>